<gene>
    <name evidence="3" type="ORF">EAS64_17680</name>
</gene>
<dbReference type="InterPro" id="IPR001932">
    <property type="entry name" value="PPM-type_phosphatase-like_dom"/>
</dbReference>
<dbReference type="CDD" id="cd00143">
    <property type="entry name" value="PP2Cc"/>
    <property type="match status" value="1"/>
</dbReference>
<dbReference type="Gene3D" id="3.60.40.10">
    <property type="entry name" value="PPM-type phosphatase domain"/>
    <property type="match status" value="1"/>
</dbReference>
<dbReference type="OrthoDB" id="9801841at2"/>
<proteinExistence type="predicted"/>
<dbReference type="SMART" id="SM00331">
    <property type="entry name" value="PP2C_SIG"/>
    <property type="match status" value="1"/>
</dbReference>
<dbReference type="PROSITE" id="PS51746">
    <property type="entry name" value="PPM_2"/>
    <property type="match status" value="1"/>
</dbReference>
<dbReference type="AlphaFoldDB" id="A0A6P2C1N0"/>
<evidence type="ECO:0000259" key="2">
    <source>
        <dbReference type="PROSITE" id="PS51746"/>
    </source>
</evidence>
<feature type="domain" description="PPM-type phosphatase" evidence="2">
    <location>
        <begin position="26"/>
        <end position="254"/>
    </location>
</feature>
<dbReference type="Proteomes" id="UP000460272">
    <property type="component" value="Unassembled WGS sequence"/>
</dbReference>
<dbReference type="GO" id="GO:0004722">
    <property type="term" value="F:protein serine/threonine phosphatase activity"/>
    <property type="evidence" value="ECO:0007669"/>
    <property type="project" value="InterPro"/>
</dbReference>
<evidence type="ECO:0000313" key="3">
    <source>
        <dbReference type="EMBL" id="TVZ04221.1"/>
    </source>
</evidence>
<dbReference type="SMART" id="SM00332">
    <property type="entry name" value="PP2Cc"/>
    <property type="match status" value="1"/>
</dbReference>
<reference evidence="3 4" key="1">
    <citation type="submission" date="2018-11" db="EMBL/GenBank/DDBJ databases">
        <title>Trebonia kvetii gen.nov., sp.nov., a novel acidophilic actinobacterium, and proposal of the new actinobacterial family Treboniaceae fam. nov.</title>
        <authorList>
            <person name="Rapoport D."/>
            <person name="Sagova-Mareckova M."/>
            <person name="Sedlacek I."/>
            <person name="Provaznik J."/>
            <person name="Kralova S."/>
            <person name="Pavlinic D."/>
            <person name="Benes V."/>
            <person name="Kopecky J."/>
        </authorList>
    </citation>
    <scope>NUCLEOTIDE SEQUENCE [LARGE SCALE GENOMIC DNA]</scope>
    <source>
        <strain evidence="3 4">15Tr583</strain>
    </source>
</reference>
<sequence>MGGAWSGDPRTARASAPRQVTVIRFSYGAATSVGRVRQVNEDSFLALPPLFVVADGMGGHGAGNVASRIAIEEMTACAALRPLFAEAVLTALEHANRHIIERDEANRMGTTATGLAGLETAGGDHLMVFNIGDSRVYRLSGDRLEQVTVDHSEVQELVLAGVITREQARTHPRRNIVTRALGSDPVLHADHWLLPATGGDRYLVCSDGLFNEVPDDVILALLSNGGPQQAADALVVAANEAGGHDNVTAVVVDIDSDDDGAVETTLPREVLARDAGSARTRVDIAPQPLQPPHARRGPLDSGAGDQRRARGPGLVDVGLAGLGLADAGPDDYA</sequence>
<evidence type="ECO:0000313" key="4">
    <source>
        <dbReference type="Proteomes" id="UP000460272"/>
    </source>
</evidence>
<organism evidence="3 4">
    <name type="scientific">Trebonia kvetii</name>
    <dbReference type="NCBI Taxonomy" id="2480626"/>
    <lineage>
        <taxon>Bacteria</taxon>
        <taxon>Bacillati</taxon>
        <taxon>Actinomycetota</taxon>
        <taxon>Actinomycetes</taxon>
        <taxon>Streptosporangiales</taxon>
        <taxon>Treboniaceae</taxon>
        <taxon>Trebonia</taxon>
    </lineage>
</organism>
<dbReference type="PANTHER" id="PTHR47992">
    <property type="entry name" value="PROTEIN PHOSPHATASE"/>
    <property type="match status" value="1"/>
</dbReference>
<dbReference type="SUPFAM" id="SSF81606">
    <property type="entry name" value="PP2C-like"/>
    <property type="match status" value="1"/>
</dbReference>
<feature type="region of interest" description="Disordered" evidence="1">
    <location>
        <begin position="273"/>
        <end position="312"/>
    </location>
</feature>
<dbReference type="EMBL" id="RPFW01000003">
    <property type="protein sequence ID" value="TVZ04221.1"/>
    <property type="molecule type" value="Genomic_DNA"/>
</dbReference>
<dbReference type="InterPro" id="IPR015655">
    <property type="entry name" value="PP2C"/>
</dbReference>
<keyword evidence="4" id="KW-1185">Reference proteome</keyword>
<dbReference type="Pfam" id="PF13672">
    <property type="entry name" value="PP2C_2"/>
    <property type="match status" value="1"/>
</dbReference>
<name>A0A6P2C1N0_9ACTN</name>
<protein>
    <submittedName>
        <fullName evidence="3">Serine/threonine-protein phosphatase</fullName>
    </submittedName>
</protein>
<dbReference type="InterPro" id="IPR036457">
    <property type="entry name" value="PPM-type-like_dom_sf"/>
</dbReference>
<evidence type="ECO:0000256" key="1">
    <source>
        <dbReference type="SAM" id="MobiDB-lite"/>
    </source>
</evidence>
<comment type="caution">
    <text evidence="3">The sequence shown here is derived from an EMBL/GenBank/DDBJ whole genome shotgun (WGS) entry which is preliminary data.</text>
</comment>
<accession>A0A6P2C1N0</accession>